<comment type="caution">
    <text evidence="1">The sequence shown here is derived from an EMBL/GenBank/DDBJ whole genome shotgun (WGS) entry which is preliminary data.</text>
</comment>
<organism evidence="1 2">
    <name type="scientific">Sphingobium rhizovicinum</name>
    <dbReference type="NCBI Taxonomy" id="432308"/>
    <lineage>
        <taxon>Bacteria</taxon>
        <taxon>Pseudomonadati</taxon>
        <taxon>Pseudomonadota</taxon>
        <taxon>Alphaproteobacteria</taxon>
        <taxon>Sphingomonadales</taxon>
        <taxon>Sphingomonadaceae</taxon>
        <taxon>Sphingobium</taxon>
    </lineage>
</organism>
<dbReference type="Pfam" id="PF04430">
    <property type="entry name" value="DUF498"/>
    <property type="match status" value="1"/>
</dbReference>
<evidence type="ECO:0000313" key="1">
    <source>
        <dbReference type="EMBL" id="MFC3440005.1"/>
    </source>
</evidence>
<dbReference type="Gene3D" id="3.40.1230.10">
    <property type="entry name" value="MTH938-like"/>
    <property type="match status" value="1"/>
</dbReference>
<accession>A0ABV7NAI6</accession>
<dbReference type="PANTHER" id="PTHR21192:SF2">
    <property type="entry name" value="NADH DEHYDROGENASE [UBIQUINONE] 1 ALPHA SUBCOMPLEX ASSEMBLY FACTOR 3"/>
    <property type="match status" value="1"/>
</dbReference>
<sequence>MSRDEGIKLRRDDDGQGPIVTGFQGRGFRVRDDVFPDGLLLSPVRALAWIDAPGVDALTIEALGDLFDTEPRPEFLLLGTGAGLRQPPRAFVRAVEALGIGVEAMDSRAAARAWGVLRAEERQIVAALLPL</sequence>
<evidence type="ECO:0000313" key="2">
    <source>
        <dbReference type="Proteomes" id="UP001595681"/>
    </source>
</evidence>
<reference evidence="2" key="1">
    <citation type="journal article" date="2019" name="Int. J. Syst. Evol. Microbiol.">
        <title>The Global Catalogue of Microorganisms (GCM) 10K type strain sequencing project: providing services to taxonomists for standard genome sequencing and annotation.</title>
        <authorList>
            <consortium name="The Broad Institute Genomics Platform"/>
            <consortium name="The Broad Institute Genome Sequencing Center for Infectious Disease"/>
            <person name="Wu L."/>
            <person name="Ma J."/>
        </authorList>
    </citation>
    <scope>NUCLEOTIDE SEQUENCE [LARGE SCALE GENOMIC DNA]</scope>
    <source>
        <strain evidence="2">CCM 7491</strain>
    </source>
</reference>
<dbReference type="InterPro" id="IPR007523">
    <property type="entry name" value="NDUFAF3/AAMDC"/>
</dbReference>
<keyword evidence="2" id="KW-1185">Reference proteome</keyword>
<dbReference type="EMBL" id="JBHRVU010000004">
    <property type="protein sequence ID" value="MFC3440005.1"/>
    <property type="molecule type" value="Genomic_DNA"/>
</dbReference>
<protein>
    <submittedName>
        <fullName evidence="1">Mth938-like domain-containing protein</fullName>
    </submittedName>
</protein>
<gene>
    <name evidence="1" type="ORF">ACFOKF_02130</name>
</gene>
<dbReference type="SUPFAM" id="SSF64076">
    <property type="entry name" value="MTH938-like"/>
    <property type="match status" value="1"/>
</dbReference>
<dbReference type="RefSeq" id="WP_380792756.1">
    <property type="nucleotide sequence ID" value="NZ_JBHRVU010000004.1"/>
</dbReference>
<dbReference type="InterPro" id="IPR036748">
    <property type="entry name" value="MTH938-like_sf"/>
</dbReference>
<dbReference type="PANTHER" id="PTHR21192">
    <property type="entry name" value="NUCLEAR PROTEIN E3-3"/>
    <property type="match status" value="1"/>
</dbReference>
<proteinExistence type="predicted"/>
<name>A0ABV7NAI6_9SPHN</name>
<dbReference type="Proteomes" id="UP001595681">
    <property type="component" value="Unassembled WGS sequence"/>
</dbReference>